<dbReference type="Ensembl" id="ENSPLAT00000001659.1">
    <property type="protein sequence ID" value="ENSPLAP00000025122.1"/>
    <property type="gene ID" value="ENSPLAG00000011871.1"/>
</dbReference>
<organism evidence="1 2">
    <name type="scientific">Poecilia latipinna</name>
    <name type="common">sailfin molly</name>
    <dbReference type="NCBI Taxonomy" id="48699"/>
    <lineage>
        <taxon>Eukaryota</taxon>
        <taxon>Metazoa</taxon>
        <taxon>Chordata</taxon>
        <taxon>Craniata</taxon>
        <taxon>Vertebrata</taxon>
        <taxon>Euteleostomi</taxon>
        <taxon>Actinopterygii</taxon>
        <taxon>Neopterygii</taxon>
        <taxon>Teleostei</taxon>
        <taxon>Neoteleostei</taxon>
        <taxon>Acanthomorphata</taxon>
        <taxon>Ovalentaria</taxon>
        <taxon>Atherinomorphae</taxon>
        <taxon>Cyprinodontiformes</taxon>
        <taxon>Poeciliidae</taxon>
        <taxon>Poeciliinae</taxon>
        <taxon>Poecilia</taxon>
    </lineage>
</organism>
<sequence>MVCVLISSSRTEMLRLIDVVSLGDGCWRLGRLEWSGDLNPIENLRSSAEACSFAPQNTNVLRATLQEKWDALPQQTISQLVNSMRHRWRAVIDAPGHMTHY</sequence>
<evidence type="ECO:0000313" key="2">
    <source>
        <dbReference type="Proteomes" id="UP000261500"/>
    </source>
</evidence>
<dbReference type="InterPro" id="IPR036397">
    <property type="entry name" value="RNaseH_sf"/>
</dbReference>
<dbReference type="Gene3D" id="3.30.420.10">
    <property type="entry name" value="Ribonuclease H-like superfamily/Ribonuclease H"/>
    <property type="match status" value="1"/>
</dbReference>
<dbReference type="STRING" id="48699.ENSPLAP00000025122"/>
<dbReference type="Proteomes" id="UP000261500">
    <property type="component" value="Unplaced"/>
</dbReference>
<dbReference type="GO" id="GO:0003676">
    <property type="term" value="F:nucleic acid binding"/>
    <property type="evidence" value="ECO:0007669"/>
    <property type="project" value="InterPro"/>
</dbReference>
<protein>
    <submittedName>
        <fullName evidence="1">Uncharacterized protein</fullName>
    </submittedName>
</protein>
<reference evidence="1" key="1">
    <citation type="submission" date="2025-08" db="UniProtKB">
        <authorList>
            <consortium name="Ensembl"/>
        </authorList>
    </citation>
    <scope>IDENTIFICATION</scope>
</reference>
<dbReference type="GeneTree" id="ENSGT00940000176882"/>
<evidence type="ECO:0000313" key="1">
    <source>
        <dbReference type="Ensembl" id="ENSPLAP00000025122.1"/>
    </source>
</evidence>
<keyword evidence="2" id="KW-1185">Reference proteome</keyword>
<reference evidence="1" key="2">
    <citation type="submission" date="2025-09" db="UniProtKB">
        <authorList>
            <consortium name="Ensembl"/>
        </authorList>
    </citation>
    <scope>IDENTIFICATION</scope>
</reference>
<dbReference type="AlphaFoldDB" id="A0A3B3VJM8"/>
<accession>A0A3B3VJM8</accession>
<name>A0A3B3VJM8_9TELE</name>
<proteinExistence type="predicted"/>